<evidence type="ECO:0000256" key="1">
    <source>
        <dbReference type="ARBA" id="ARBA00004651"/>
    </source>
</evidence>
<dbReference type="GO" id="GO:0005345">
    <property type="term" value="F:purine nucleobase transmembrane transporter activity"/>
    <property type="evidence" value="ECO:0007669"/>
    <property type="project" value="TreeGrafter"/>
</dbReference>
<feature type="transmembrane region" description="Helical" evidence="9">
    <location>
        <begin position="96"/>
        <end position="115"/>
    </location>
</feature>
<comment type="similarity">
    <text evidence="2 8">Belongs to the nucleobase:cation symporter-2 (NCS2) (TC 2.A.40) family. Azg-like subfamily.</text>
</comment>
<protein>
    <submittedName>
        <fullName evidence="10">Permease</fullName>
    </submittedName>
</protein>
<comment type="subcellular location">
    <subcellularLocation>
        <location evidence="1 8">Cell membrane</location>
        <topology evidence="1 8">Multi-pass membrane protein</topology>
    </subcellularLocation>
</comment>
<feature type="transmembrane region" description="Helical" evidence="9">
    <location>
        <begin position="218"/>
        <end position="244"/>
    </location>
</feature>
<dbReference type="InterPro" id="IPR045018">
    <property type="entry name" value="Azg-like"/>
</dbReference>
<dbReference type="InterPro" id="IPR006043">
    <property type="entry name" value="NCS2"/>
</dbReference>
<dbReference type="AlphaFoldDB" id="W0EE05"/>
<evidence type="ECO:0000256" key="5">
    <source>
        <dbReference type="ARBA" id="ARBA00022692"/>
    </source>
</evidence>
<organism evidence="10 11">
    <name type="scientific">Desulfitobacterium metallireducens DSM 15288</name>
    <dbReference type="NCBI Taxonomy" id="871968"/>
    <lineage>
        <taxon>Bacteria</taxon>
        <taxon>Bacillati</taxon>
        <taxon>Bacillota</taxon>
        <taxon>Clostridia</taxon>
        <taxon>Eubacteriales</taxon>
        <taxon>Desulfitobacteriaceae</taxon>
        <taxon>Desulfitobacterium</taxon>
    </lineage>
</organism>
<evidence type="ECO:0000256" key="8">
    <source>
        <dbReference type="PIRNR" id="PIRNR005353"/>
    </source>
</evidence>
<dbReference type="PIRSF" id="PIRSF005353">
    <property type="entry name" value="PbuG"/>
    <property type="match status" value="1"/>
</dbReference>
<dbReference type="PANTHER" id="PTHR43337">
    <property type="entry name" value="XANTHINE/URACIL PERMEASE C887.17-RELATED"/>
    <property type="match status" value="1"/>
</dbReference>
<keyword evidence="3 8" id="KW-0813">Transport</keyword>
<evidence type="ECO:0000313" key="10">
    <source>
        <dbReference type="EMBL" id="AHF07733.1"/>
    </source>
</evidence>
<feature type="transmembrane region" description="Helical" evidence="9">
    <location>
        <begin position="20"/>
        <end position="39"/>
    </location>
</feature>
<dbReference type="eggNOG" id="COG2252">
    <property type="taxonomic scope" value="Bacteria"/>
</dbReference>
<dbReference type="STRING" id="871968.DESME_12425"/>
<feature type="transmembrane region" description="Helical" evidence="9">
    <location>
        <begin position="191"/>
        <end position="211"/>
    </location>
</feature>
<dbReference type="RefSeq" id="WP_006716660.1">
    <property type="nucleotide sequence ID" value="NZ_CP007032.1"/>
</dbReference>
<proteinExistence type="inferred from homology"/>
<feature type="transmembrane region" description="Helical" evidence="9">
    <location>
        <begin position="397"/>
        <end position="426"/>
    </location>
</feature>
<dbReference type="Proteomes" id="UP000010847">
    <property type="component" value="Chromosome"/>
</dbReference>
<feature type="transmembrane region" description="Helical" evidence="9">
    <location>
        <begin position="51"/>
        <end position="76"/>
    </location>
</feature>
<sequence length="457" mass="48385">MLERLFHLSERRTDVRTEIMAGLTTFMTMAYILAVNPSILSQTGMDPNAVFFATAVSAGLVTIAMGLFVNFPIALAPGMGLNAYFAVVASANGGQFSWQVALAAVFISGIIFVILTVTKIRQILVEAVPTGIKSGISVGIGLFITIIGLKLSHILVAEVHTSPDVIKTLTAQNGFVSSLHFWDWDLKFGSILAPDTLTALIGLAIISFLMAKKVKGSILYGIILTTLIGIPLKATNVANFHWALPDFSHLAVGALDLQGAMTTGIGTLILTFTFVELFDTFGTLIGTGKKAGLIDEHGNSPAIGKAMLVDALGISFGALMGTSTITSYVESAAGVGEGGRTGLTSVTTGVLFLLALVLAPIFIIIPDAATAPALITVGLLMMSGIKEIDFDDFTEALPAFLTIIMMPFTYSIANGVSAGIVFYTFLKVVTGKFKEIHWMMWILTALVIYRYIALAAG</sequence>
<evidence type="ECO:0000256" key="9">
    <source>
        <dbReference type="SAM" id="Phobius"/>
    </source>
</evidence>
<name>W0EE05_9FIRM</name>
<keyword evidence="4 8" id="KW-1003">Cell membrane</keyword>
<dbReference type="GO" id="GO:0005886">
    <property type="term" value="C:plasma membrane"/>
    <property type="evidence" value="ECO:0007669"/>
    <property type="project" value="UniProtKB-SubCell"/>
</dbReference>
<dbReference type="OrthoDB" id="9808458at2"/>
<keyword evidence="5 8" id="KW-0812">Transmembrane</keyword>
<feature type="transmembrane region" description="Helical" evidence="9">
    <location>
        <begin position="136"/>
        <end position="156"/>
    </location>
</feature>
<keyword evidence="7 8" id="KW-0472">Membrane</keyword>
<dbReference type="EMBL" id="CP007032">
    <property type="protein sequence ID" value="AHF07733.1"/>
    <property type="molecule type" value="Genomic_DNA"/>
</dbReference>
<keyword evidence="11" id="KW-1185">Reference proteome</keyword>
<reference evidence="10 11" key="1">
    <citation type="submission" date="2013-12" db="EMBL/GenBank/DDBJ databases">
        <authorList>
            <consortium name="DOE Joint Genome Institute"/>
            <person name="Smidt H."/>
            <person name="Huntemann M."/>
            <person name="Han J."/>
            <person name="Chen A."/>
            <person name="Kyrpides N."/>
            <person name="Mavromatis K."/>
            <person name="Markowitz V."/>
            <person name="Palaniappan K."/>
            <person name="Ivanova N."/>
            <person name="Schaumberg A."/>
            <person name="Pati A."/>
            <person name="Liolios K."/>
            <person name="Nordberg H.P."/>
            <person name="Cantor M.N."/>
            <person name="Hua S.X."/>
            <person name="Woyke T."/>
        </authorList>
    </citation>
    <scope>NUCLEOTIDE SEQUENCE [LARGE SCALE GENOMIC DNA]</scope>
    <source>
        <strain evidence="11">DSM 15288</strain>
    </source>
</reference>
<evidence type="ECO:0000256" key="7">
    <source>
        <dbReference type="ARBA" id="ARBA00023136"/>
    </source>
</evidence>
<evidence type="ECO:0000313" key="11">
    <source>
        <dbReference type="Proteomes" id="UP000010847"/>
    </source>
</evidence>
<evidence type="ECO:0000256" key="6">
    <source>
        <dbReference type="ARBA" id="ARBA00022989"/>
    </source>
</evidence>
<dbReference type="HOGENOM" id="CLU_024508_0_1_9"/>
<feature type="transmembrane region" description="Helical" evidence="9">
    <location>
        <begin position="438"/>
        <end position="456"/>
    </location>
</feature>
<feature type="transmembrane region" description="Helical" evidence="9">
    <location>
        <begin position="307"/>
        <end position="329"/>
    </location>
</feature>
<dbReference type="InterPro" id="IPR026033">
    <property type="entry name" value="Azg-like_bact_archaea"/>
</dbReference>
<gene>
    <name evidence="10" type="ORF">DESME_12425</name>
</gene>
<feature type="transmembrane region" description="Helical" evidence="9">
    <location>
        <begin position="264"/>
        <end position="286"/>
    </location>
</feature>
<evidence type="ECO:0000256" key="2">
    <source>
        <dbReference type="ARBA" id="ARBA00005697"/>
    </source>
</evidence>
<dbReference type="Pfam" id="PF00860">
    <property type="entry name" value="Xan_ur_permease"/>
    <property type="match status" value="1"/>
</dbReference>
<dbReference type="PANTHER" id="PTHR43337:SF1">
    <property type="entry name" value="XANTHINE_URACIL PERMEASE C887.17-RELATED"/>
    <property type="match status" value="1"/>
</dbReference>
<feature type="transmembrane region" description="Helical" evidence="9">
    <location>
        <begin position="341"/>
        <end position="361"/>
    </location>
</feature>
<evidence type="ECO:0000256" key="3">
    <source>
        <dbReference type="ARBA" id="ARBA00022448"/>
    </source>
</evidence>
<evidence type="ECO:0000256" key="4">
    <source>
        <dbReference type="ARBA" id="ARBA00022475"/>
    </source>
</evidence>
<dbReference type="KEGG" id="dmt:DESME_12425"/>
<keyword evidence="6 8" id="KW-1133">Transmembrane helix</keyword>
<accession>W0EE05</accession>